<accession>A0A7J9GPU0</accession>
<evidence type="ECO:0000313" key="1">
    <source>
        <dbReference type="EMBL" id="MBA0799582.1"/>
    </source>
</evidence>
<reference evidence="1 2" key="1">
    <citation type="journal article" date="2019" name="Genome Biol. Evol.">
        <title>Insights into the evolution of the New World diploid cottons (Gossypium, subgenus Houzingenia) based on genome sequencing.</title>
        <authorList>
            <person name="Grover C.E."/>
            <person name="Arick M.A. 2nd"/>
            <person name="Thrash A."/>
            <person name="Conover J.L."/>
            <person name="Sanders W.S."/>
            <person name="Peterson D.G."/>
            <person name="Frelichowski J.E."/>
            <person name="Scheffler J.A."/>
            <person name="Scheffler B.E."/>
            <person name="Wendel J.F."/>
        </authorList>
    </citation>
    <scope>NUCLEOTIDE SEQUENCE [LARGE SCALE GENOMIC DNA]</scope>
    <source>
        <strain evidence="1">0</strain>
        <tissue evidence="1">Leaf</tissue>
    </source>
</reference>
<organism evidence="1 2">
    <name type="scientific">Gossypium harknessii</name>
    <dbReference type="NCBI Taxonomy" id="34285"/>
    <lineage>
        <taxon>Eukaryota</taxon>
        <taxon>Viridiplantae</taxon>
        <taxon>Streptophyta</taxon>
        <taxon>Embryophyta</taxon>
        <taxon>Tracheophyta</taxon>
        <taxon>Spermatophyta</taxon>
        <taxon>Magnoliopsida</taxon>
        <taxon>eudicotyledons</taxon>
        <taxon>Gunneridae</taxon>
        <taxon>Pentapetalae</taxon>
        <taxon>rosids</taxon>
        <taxon>malvids</taxon>
        <taxon>Malvales</taxon>
        <taxon>Malvaceae</taxon>
        <taxon>Malvoideae</taxon>
        <taxon>Gossypium</taxon>
    </lineage>
</organism>
<sequence>MWIRVTPDQEIKSVQGLLFGMIWGKKWDQVIMSIPGLIQFVWRRRLRSCMDYNLSKK</sequence>
<dbReference type="EMBL" id="JABFAD010000006">
    <property type="protein sequence ID" value="MBA0799582.1"/>
    <property type="molecule type" value="Genomic_DNA"/>
</dbReference>
<evidence type="ECO:0000313" key="2">
    <source>
        <dbReference type="Proteomes" id="UP000593560"/>
    </source>
</evidence>
<gene>
    <name evidence="1" type="ORF">Gohar_010091</name>
</gene>
<proteinExistence type="predicted"/>
<protein>
    <submittedName>
        <fullName evidence="1">Uncharacterized protein</fullName>
    </submittedName>
</protein>
<comment type="caution">
    <text evidence="1">The sequence shown here is derived from an EMBL/GenBank/DDBJ whole genome shotgun (WGS) entry which is preliminary data.</text>
</comment>
<keyword evidence="2" id="KW-1185">Reference proteome</keyword>
<name>A0A7J9GPU0_9ROSI</name>
<dbReference type="AlphaFoldDB" id="A0A7J9GPU0"/>
<dbReference type="Proteomes" id="UP000593560">
    <property type="component" value="Unassembled WGS sequence"/>
</dbReference>